<dbReference type="RefSeq" id="WP_190093720.1">
    <property type="nucleotide sequence ID" value="NZ_JBHMQV010000001.1"/>
</dbReference>
<proteinExistence type="predicted"/>
<evidence type="ECO:0008006" key="4">
    <source>
        <dbReference type="Google" id="ProtNLM"/>
    </source>
</evidence>
<feature type="chain" id="PRO_5045140644" description="Streptomyces killer toxin-like beta/gamma crystallin domain-containing protein" evidence="1">
    <location>
        <begin position="30"/>
        <end position="111"/>
    </location>
</feature>
<evidence type="ECO:0000313" key="3">
    <source>
        <dbReference type="Proteomes" id="UP001589887"/>
    </source>
</evidence>
<dbReference type="InterPro" id="IPR006311">
    <property type="entry name" value="TAT_signal"/>
</dbReference>
<keyword evidence="3" id="KW-1185">Reference proteome</keyword>
<protein>
    <recommendedName>
        <fullName evidence="4">Streptomyces killer toxin-like beta/gamma crystallin domain-containing protein</fullName>
    </recommendedName>
</protein>
<dbReference type="EMBL" id="JBHMQV010000001">
    <property type="protein sequence ID" value="MFC0842417.1"/>
    <property type="molecule type" value="Genomic_DNA"/>
</dbReference>
<evidence type="ECO:0000256" key="1">
    <source>
        <dbReference type="SAM" id="SignalP"/>
    </source>
</evidence>
<dbReference type="PROSITE" id="PS51318">
    <property type="entry name" value="TAT"/>
    <property type="match status" value="1"/>
</dbReference>
<reference evidence="2 3" key="1">
    <citation type="submission" date="2024-09" db="EMBL/GenBank/DDBJ databases">
        <authorList>
            <person name="Sun Q."/>
            <person name="Mori K."/>
        </authorList>
    </citation>
    <scope>NUCLEOTIDE SEQUENCE [LARGE SCALE GENOMIC DNA]</scope>
    <source>
        <strain evidence="2 3">JCM 4557</strain>
    </source>
</reference>
<dbReference type="Proteomes" id="UP001589887">
    <property type="component" value="Unassembled WGS sequence"/>
</dbReference>
<comment type="caution">
    <text evidence="2">The sequence shown here is derived from an EMBL/GenBank/DDBJ whole genome shotgun (WGS) entry which is preliminary data.</text>
</comment>
<organism evidence="2 3">
    <name type="scientific">Streptomyces noboritoensis</name>
    <dbReference type="NCBI Taxonomy" id="67337"/>
    <lineage>
        <taxon>Bacteria</taxon>
        <taxon>Bacillati</taxon>
        <taxon>Actinomycetota</taxon>
        <taxon>Actinomycetes</taxon>
        <taxon>Kitasatosporales</taxon>
        <taxon>Streptomycetaceae</taxon>
        <taxon>Streptomyces</taxon>
    </lineage>
</organism>
<feature type="signal peptide" evidence="1">
    <location>
        <begin position="1"/>
        <end position="29"/>
    </location>
</feature>
<name>A0ABV6T9F7_9ACTN</name>
<accession>A0ABV6T9F7</accession>
<keyword evidence="1" id="KW-0732">Signal</keyword>
<gene>
    <name evidence="2" type="ORF">ACFH04_01510</name>
</gene>
<evidence type="ECO:0000313" key="2">
    <source>
        <dbReference type="EMBL" id="MFC0842417.1"/>
    </source>
</evidence>
<sequence length="111" mass="11910">MNIRRKLAAAAMTAGLAAGALAMASPANATVTWVSCPVKPGYIQVNSNTHPSFCYTGSGEGWANIDSTTSVQSAGPWGHIVDLHSGGRYYYSSYTTTPMPYVWTDRVDLYQ</sequence>